<feature type="region of interest" description="Disordered" evidence="2">
    <location>
        <begin position="129"/>
        <end position="154"/>
    </location>
</feature>
<evidence type="ECO:0000313" key="4">
    <source>
        <dbReference type="EMBL" id="CUG91952.1"/>
    </source>
</evidence>
<evidence type="ECO:0000256" key="2">
    <source>
        <dbReference type="SAM" id="MobiDB-lite"/>
    </source>
</evidence>
<dbReference type="OrthoDB" id="244190at2759"/>
<evidence type="ECO:0000256" key="3">
    <source>
        <dbReference type="SAM" id="Phobius"/>
    </source>
</evidence>
<dbReference type="OMA" id="THYDIAQ"/>
<keyword evidence="3" id="KW-1133">Transmembrane helix</keyword>
<dbReference type="VEuPathDB" id="TriTrypDB:BSAL_34935"/>
<dbReference type="CDD" id="cd15841">
    <property type="entry name" value="SNARE_Qc"/>
    <property type="match status" value="1"/>
</dbReference>
<feature type="transmembrane region" description="Helical" evidence="3">
    <location>
        <begin position="260"/>
        <end position="279"/>
    </location>
</feature>
<feature type="compositionally biased region" description="Low complexity" evidence="2">
    <location>
        <begin position="129"/>
        <end position="139"/>
    </location>
</feature>
<accession>A0A0S4JMS3</accession>
<dbReference type="AlphaFoldDB" id="A0A0S4JMS3"/>
<keyword evidence="1" id="KW-0175">Coiled coil</keyword>
<dbReference type="Proteomes" id="UP000051952">
    <property type="component" value="Unassembled WGS sequence"/>
</dbReference>
<protein>
    <submittedName>
        <fullName evidence="4">Transmembrane protein, putative</fullName>
    </submittedName>
</protein>
<keyword evidence="3" id="KW-0472">Membrane</keyword>
<keyword evidence="3 4" id="KW-0812">Transmembrane</keyword>
<dbReference type="Gene3D" id="1.20.5.110">
    <property type="match status" value="1"/>
</dbReference>
<evidence type="ECO:0000313" key="5">
    <source>
        <dbReference type="Proteomes" id="UP000051952"/>
    </source>
</evidence>
<sequence>MSETASVNVSMRKLKALQSAVGVGNAGRLNDEPKADLSKMTPYQAKQFQVADKMRIIRTLMTELDEIPEGSGPTRRIEINNQIRKEERNISTGMKEARTLALQEQKMSEYEDLQGHFKTTQQLWRARSGVVSSPSDSGPSGYGAMNKSGGGKAGREASIELEAALPAPGGYNIREDGEFAMFFQQTQQNDLAMHKALDRIQQGVQRLAENATLLNQELKIQDVLLDETEKKVDGVHAKMKGLNKTLKETIKKVDNDRLCLYVFCCLILLGLAGGIYYVIKDKN</sequence>
<gene>
    <name evidence="4" type="ORF">BSAL_34935</name>
</gene>
<proteinExistence type="predicted"/>
<dbReference type="EMBL" id="CYKH01001984">
    <property type="protein sequence ID" value="CUG91952.1"/>
    <property type="molecule type" value="Genomic_DNA"/>
</dbReference>
<organism evidence="4 5">
    <name type="scientific">Bodo saltans</name>
    <name type="common">Flagellated protozoan</name>
    <dbReference type="NCBI Taxonomy" id="75058"/>
    <lineage>
        <taxon>Eukaryota</taxon>
        <taxon>Discoba</taxon>
        <taxon>Euglenozoa</taxon>
        <taxon>Kinetoplastea</taxon>
        <taxon>Metakinetoplastina</taxon>
        <taxon>Eubodonida</taxon>
        <taxon>Bodonidae</taxon>
        <taxon>Bodo</taxon>
    </lineage>
</organism>
<reference evidence="5" key="1">
    <citation type="submission" date="2015-09" db="EMBL/GenBank/DDBJ databases">
        <authorList>
            <consortium name="Pathogen Informatics"/>
        </authorList>
    </citation>
    <scope>NUCLEOTIDE SEQUENCE [LARGE SCALE GENOMIC DNA]</scope>
    <source>
        <strain evidence="5">Lake Konstanz</strain>
    </source>
</reference>
<evidence type="ECO:0000256" key="1">
    <source>
        <dbReference type="SAM" id="Coils"/>
    </source>
</evidence>
<name>A0A0S4JMS3_BODSA</name>
<dbReference type="SUPFAM" id="SSF58038">
    <property type="entry name" value="SNARE fusion complex"/>
    <property type="match status" value="1"/>
</dbReference>
<feature type="coiled-coil region" evidence="1">
    <location>
        <begin position="197"/>
        <end position="245"/>
    </location>
</feature>
<keyword evidence="5" id="KW-1185">Reference proteome</keyword>